<dbReference type="PANTHER" id="PTHR43674:SF16">
    <property type="entry name" value="CARBON-NITROGEN FAMILY, PUTATIVE (AFU_ORTHOLOGUE AFUA_5G02350)-RELATED"/>
    <property type="match status" value="1"/>
</dbReference>
<evidence type="ECO:0000259" key="2">
    <source>
        <dbReference type="PROSITE" id="PS50263"/>
    </source>
</evidence>
<dbReference type="Pfam" id="PF00795">
    <property type="entry name" value="CN_hydrolase"/>
    <property type="match status" value="2"/>
</dbReference>
<name>A0ABS2DHD5_9BACI</name>
<dbReference type="Gene3D" id="3.60.110.10">
    <property type="entry name" value="Carbon-nitrogen hydrolase"/>
    <property type="match status" value="2"/>
</dbReference>
<dbReference type="EMBL" id="JAFELM010000028">
    <property type="protein sequence ID" value="MBM6617884.1"/>
    <property type="molecule type" value="Genomic_DNA"/>
</dbReference>
<dbReference type="SUPFAM" id="SSF56317">
    <property type="entry name" value="Carbon-nitrogen hydrolase"/>
    <property type="match status" value="2"/>
</dbReference>
<keyword evidence="4" id="KW-1185">Reference proteome</keyword>
<evidence type="ECO:0000313" key="3">
    <source>
        <dbReference type="EMBL" id="MBM6617884.1"/>
    </source>
</evidence>
<sequence>MRVASIQTPAFDLSQYKEALHYMLAKIDEAASLDPKLIVVPECAYPSYYLGSSEVHLHEAMNLVEDVIDSIKYKAIKYKTYIAFGLVVKENNKLFNRGILLDPSGNQVGHVNKSFMWHFDSDWFSTEESANIVETPYGKWGLIICADGRMPEIVRNLALQGVDLVIDLANLTSTGQIKEQLTNAQSNFMLSTRALENNVWLVMADKIGIEARTVTYSGRSSIIGPTGEIIAEASPHQEEIIHADIDVTNRPGKLPLRKPTTYQALTEKIETLPCSQIYNEEVIPSNLVIQGSTVQFFYGNKAEYMKQAEFFIQTLEKQLTDVIVLPHSTEEIQPSTIQAAINMDETIVFFSTTEKQTLTLYAVTRKSLTKYDKIHVTDEELLHYHPGQNYKVFETSKGNIGVMIGEDGLFPEVARILSLHGADCIVWINEMDPINQEKVARTRAAENKVFVLTASQLNCCENTSSMIIDPNGNIIAATLKNTEQACSTQMPLVLSRCKNIVPKTNAIFHRTPEKYHRLLN</sequence>
<dbReference type="InterPro" id="IPR050345">
    <property type="entry name" value="Aliph_Amidase/BUP"/>
</dbReference>
<feature type="domain" description="CN hydrolase" evidence="2">
    <location>
        <begin position="289"/>
        <end position="492"/>
    </location>
</feature>
<reference evidence="3 4" key="1">
    <citation type="submission" date="2021-02" db="EMBL/GenBank/DDBJ databases">
        <title>Bacillus sp. RD4P76, an endophyte from a halophyte.</title>
        <authorList>
            <person name="Sun J.-Q."/>
        </authorList>
    </citation>
    <scope>NUCLEOTIDE SEQUENCE [LARGE SCALE GENOMIC DNA]</scope>
    <source>
        <strain evidence="3 4">RD4P76</strain>
    </source>
</reference>
<dbReference type="CDD" id="cd07197">
    <property type="entry name" value="nitrilase"/>
    <property type="match status" value="2"/>
</dbReference>
<comment type="caution">
    <text evidence="3">The sequence shown here is derived from an EMBL/GenBank/DDBJ whole genome shotgun (WGS) entry which is preliminary data.</text>
</comment>
<dbReference type="PANTHER" id="PTHR43674">
    <property type="entry name" value="NITRILASE C965.09-RELATED"/>
    <property type="match status" value="1"/>
</dbReference>
<keyword evidence="1 3" id="KW-0378">Hydrolase</keyword>
<accession>A0ABS2DHD5</accession>
<dbReference type="PROSITE" id="PS50263">
    <property type="entry name" value="CN_HYDROLASE"/>
    <property type="match status" value="2"/>
</dbReference>
<dbReference type="InterPro" id="IPR036526">
    <property type="entry name" value="C-N_Hydrolase_sf"/>
</dbReference>
<dbReference type="GO" id="GO:0016787">
    <property type="term" value="F:hydrolase activity"/>
    <property type="evidence" value="ECO:0007669"/>
    <property type="project" value="UniProtKB-KW"/>
</dbReference>
<protein>
    <submittedName>
        <fullName evidence="3">Carbon-nitrogen hydrolase family protein</fullName>
    </submittedName>
</protein>
<dbReference type="RefSeq" id="WP_204203243.1">
    <property type="nucleotide sequence ID" value="NZ_JAFELM010000028.1"/>
</dbReference>
<evidence type="ECO:0000313" key="4">
    <source>
        <dbReference type="Proteomes" id="UP001518925"/>
    </source>
</evidence>
<proteinExistence type="predicted"/>
<gene>
    <name evidence="3" type="ORF">JR050_09410</name>
</gene>
<evidence type="ECO:0000256" key="1">
    <source>
        <dbReference type="ARBA" id="ARBA00022801"/>
    </source>
</evidence>
<dbReference type="Proteomes" id="UP001518925">
    <property type="component" value="Unassembled WGS sequence"/>
</dbReference>
<feature type="domain" description="CN hydrolase" evidence="2">
    <location>
        <begin position="1"/>
        <end position="247"/>
    </location>
</feature>
<dbReference type="InterPro" id="IPR003010">
    <property type="entry name" value="C-N_Hydrolase"/>
</dbReference>
<organism evidence="3 4">
    <name type="scientific">Bacillus suaedaesalsae</name>
    <dbReference type="NCBI Taxonomy" id="2810349"/>
    <lineage>
        <taxon>Bacteria</taxon>
        <taxon>Bacillati</taxon>
        <taxon>Bacillota</taxon>
        <taxon>Bacilli</taxon>
        <taxon>Bacillales</taxon>
        <taxon>Bacillaceae</taxon>
        <taxon>Bacillus</taxon>
    </lineage>
</organism>